<feature type="compositionally biased region" description="Gly residues" evidence="1">
    <location>
        <begin position="379"/>
        <end position="391"/>
    </location>
</feature>
<feature type="region of interest" description="Disordered" evidence="1">
    <location>
        <begin position="1"/>
        <end position="83"/>
    </location>
</feature>
<feature type="compositionally biased region" description="Basic and acidic residues" evidence="1">
    <location>
        <begin position="1"/>
        <end position="10"/>
    </location>
</feature>
<proteinExistence type="predicted"/>
<organism evidence="2 3">
    <name type="scientific">Colletotrichum tanaceti</name>
    <dbReference type="NCBI Taxonomy" id="1306861"/>
    <lineage>
        <taxon>Eukaryota</taxon>
        <taxon>Fungi</taxon>
        <taxon>Dikarya</taxon>
        <taxon>Ascomycota</taxon>
        <taxon>Pezizomycotina</taxon>
        <taxon>Sordariomycetes</taxon>
        <taxon>Hypocreomycetidae</taxon>
        <taxon>Glomerellales</taxon>
        <taxon>Glomerellaceae</taxon>
        <taxon>Colletotrichum</taxon>
        <taxon>Colletotrichum destructivum species complex</taxon>
    </lineage>
</organism>
<dbReference type="EMBL" id="PJEX01000075">
    <property type="protein sequence ID" value="TKW56183.1"/>
    <property type="molecule type" value="Genomic_DNA"/>
</dbReference>
<gene>
    <name evidence="2" type="ORF">CTA1_6208</name>
</gene>
<name>A0A4U6XKA4_9PEZI</name>
<dbReference type="AlphaFoldDB" id="A0A4U6XKA4"/>
<accession>A0A4U6XKA4</accession>
<comment type="caution">
    <text evidence="2">The sequence shown here is derived from an EMBL/GenBank/DDBJ whole genome shotgun (WGS) entry which is preliminary data.</text>
</comment>
<evidence type="ECO:0000256" key="1">
    <source>
        <dbReference type="SAM" id="MobiDB-lite"/>
    </source>
</evidence>
<protein>
    <submittedName>
        <fullName evidence="2">Uncharacterized protein</fullName>
    </submittedName>
</protein>
<sequence>MDWHGERECEPLGPVVAEVGGDGADEELAGVGKDPKATAPVQQDGVEGEDDEGLGAALPEDVDETGSDADAKGHDGGGLVGAPLGGDGAVDGVRVAQSLGGVAAGPQRGRAQVGLLPVEHAVEDVDLAAGGGGVGAAGLEEVDEALGAGLADDVPGAARDGADATMEVEVAGEPVEEGVEVVAVGAQGVAEQVGAEGGGEEEHGDAGVVRDVLLGLVEEHEGAGLQLGGLVAVVVGAVRVRVQVGHVQGGQAEQDVHEVGGVEGALEVHVDEGLREVVGAHEDVHVGLEVVQQAHVLEGEELAVGGAGDLAVDVGAHDEVVDDGGDGRRAGYGGDAAGLDEGVVAAAAASAADVTTTTTTNTAGAGRAVAGDDDEASLGGDGGRGGRAGGGRRQRVEIGAVTLGGPAVDAGRARLVALNMPALTLSAPVARLSVRAAGLDVGGGRVGGAPGGVTTIGRTAGAKSRCRGVARLGRHGNMDLGVCLGMSIQWKRKRKRRGEKEDLKARGGPLGE</sequence>
<evidence type="ECO:0000313" key="3">
    <source>
        <dbReference type="Proteomes" id="UP000310108"/>
    </source>
</evidence>
<keyword evidence="3" id="KW-1185">Reference proteome</keyword>
<evidence type="ECO:0000313" key="2">
    <source>
        <dbReference type="EMBL" id="TKW56183.1"/>
    </source>
</evidence>
<feature type="region of interest" description="Disordered" evidence="1">
    <location>
        <begin position="363"/>
        <end position="391"/>
    </location>
</feature>
<dbReference type="Proteomes" id="UP000310108">
    <property type="component" value="Unassembled WGS sequence"/>
</dbReference>
<reference evidence="2 3" key="1">
    <citation type="journal article" date="2019" name="PLoS ONE">
        <title>Comparative genome analysis indicates high evolutionary potential of pathogenicity genes in Colletotrichum tanaceti.</title>
        <authorList>
            <person name="Lelwala R.V."/>
            <person name="Korhonen P.K."/>
            <person name="Young N.D."/>
            <person name="Scott J.B."/>
            <person name="Ades P.A."/>
            <person name="Gasser R.B."/>
            <person name="Taylor P.W.J."/>
        </authorList>
    </citation>
    <scope>NUCLEOTIDE SEQUENCE [LARGE SCALE GENOMIC DNA]</scope>
    <source>
        <strain evidence="2">BRIP57314</strain>
    </source>
</reference>